<organism evidence="2 3">
    <name type="scientific">Lactiplantibacillus pentosus</name>
    <name type="common">Lactobacillus pentosus</name>
    <dbReference type="NCBI Taxonomy" id="1589"/>
    <lineage>
        <taxon>Bacteria</taxon>
        <taxon>Bacillati</taxon>
        <taxon>Bacillota</taxon>
        <taxon>Bacilli</taxon>
        <taxon>Lactobacillales</taxon>
        <taxon>Lactobacillaceae</taxon>
        <taxon>Lactiplantibacillus</taxon>
    </lineage>
</organism>
<protein>
    <submittedName>
        <fullName evidence="2">DUF262 domain-containing protein</fullName>
    </submittedName>
</protein>
<dbReference type="EMBL" id="RDCL01000049">
    <property type="protein sequence ID" value="RMW55762.1"/>
    <property type="molecule type" value="Genomic_DNA"/>
</dbReference>
<accession>A0A3M6KN42</accession>
<dbReference type="PANTHER" id="PTHR35149:SF1">
    <property type="entry name" value="DUF5655 DOMAIN-CONTAINING PROTEIN"/>
    <property type="match status" value="1"/>
</dbReference>
<evidence type="ECO:0000259" key="1">
    <source>
        <dbReference type="Pfam" id="PF03235"/>
    </source>
</evidence>
<feature type="domain" description="GmrSD restriction endonucleases N-terminal" evidence="1">
    <location>
        <begin position="15"/>
        <end position="259"/>
    </location>
</feature>
<gene>
    <name evidence="2" type="ORF">D6U17_05805</name>
</gene>
<dbReference type="RefSeq" id="WP_050339804.1">
    <property type="nucleotide sequence ID" value="NZ_BJZC01000012.1"/>
</dbReference>
<dbReference type="OrthoDB" id="9798761at2"/>
<proteinExistence type="predicted"/>
<name>A0A3M6KN42_LACPE</name>
<dbReference type="Pfam" id="PF03235">
    <property type="entry name" value="GmrSD_N"/>
    <property type="match status" value="1"/>
</dbReference>
<dbReference type="GeneID" id="49395166"/>
<sequence length="585" mass="68046">MSSFVEIPNPSGFKIESLFRDNNFTVPLYQRNYAWGKDEVKDFWDDLQDIIEGKRNSHFFGQIVTFKNERGEQEIIDGQQRLTTSLIFMSAIRDIAIKLGQRVQGTPTDINADDEIGDTLRMIRTQVRKSIRGTKDDQPSLVVQQHVEDQYSDETLEDFFKKLTHSRISENDRKTSSEPKKNMFNAYDDITKWVNTSIKSEKELGAQIDHLQTIFDAFFDHFYIVMISAPSRQDAFTIFETLNSRGKDLKASDIIKNRVMSLMYEDLDNANQSWNKITSQLDNNSDRITRFIRTYWASRYRVVSESRLYREISDKVSTVVEAQKFLDDLSSLVELYTVLESPTSPKAHYNYFENERLTQQLDILNRLHVLLYYPIVLALEHRNFSESDKLTVVRKIISVFIRFRTIMNRGTNKLESGFSDVAHQIWSLNLSNVNAIIDYMDEHLLPSNNQTKASFEAMTKEGGQRGAKKWTLVYLLAELYDAVYDDFDDDTLYQRTFSDDNYRLVQIASNPELEDYVNYFGNWTILEKNLAKLDFKTMAQLITALSQSSLTANHELATQLQNVDWNIDTIKQRQGLFTSSVVTIW</sequence>
<dbReference type="PANTHER" id="PTHR35149">
    <property type="entry name" value="SLL5132 PROTEIN"/>
    <property type="match status" value="1"/>
</dbReference>
<dbReference type="InterPro" id="IPR004919">
    <property type="entry name" value="GmrSD_N"/>
</dbReference>
<reference evidence="2 3" key="1">
    <citation type="submission" date="2018-10" db="EMBL/GenBank/DDBJ databases">
        <title>Genome sequences of five Lactobacillus pentosus strains isolated from brines of traditionally fermented spanish-style green table olives and differences between them.</title>
        <authorList>
            <person name="Jimenez Diaz R."/>
        </authorList>
    </citation>
    <scope>NUCLEOTIDE SEQUENCE [LARGE SCALE GENOMIC DNA]</scope>
    <source>
        <strain evidence="2 3">IG8</strain>
    </source>
</reference>
<comment type="caution">
    <text evidence="2">The sequence shown here is derived from an EMBL/GenBank/DDBJ whole genome shotgun (WGS) entry which is preliminary data.</text>
</comment>
<dbReference type="Proteomes" id="UP000281061">
    <property type="component" value="Unassembled WGS sequence"/>
</dbReference>
<dbReference type="AlphaFoldDB" id="A0A3M6KN42"/>
<evidence type="ECO:0000313" key="2">
    <source>
        <dbReference type="EMBL" id="RMW55762.1"/>
    </source>
</evidence>
<evidence type="ECO:0000313" key="3">
    <source>
        <dbReference type="Proteomes" id="UP000281061"/>
    </source>
</evidence>